<keyword evidence="2" id="KW-0378">Hydrolase</keyword>
<dbReference type="KEGG" id="ahw:NCTC11636_01567"/>
<sequence>MTDDDLLRSGDEPRPRTGGPGVIAPAPGVPADLALASSGPVPAAVPAAMPSAGPPDPVLGASSEVSAIGATTPGPLTHDDYHALVRRRMADLDAIDPPGAAGTRLAPGPALLVALDVDGTILDLGGRVSERVMAAIARLRTYGVQVVIATGRGIEAALPVARHVGLTTGWMVCANGAVTLRMDPERPGGYEIVEQITFDPAQAIDALHEAVPGGILAVETPGQPFRVSRPFPDGELIEDSVVRPLEELRSVPVSRVILRAPGMDVDRFAEIVRGSGLHSVEYAIGWTAWLDVAPQGVTKASALEALAARLGTDAGHALAVGDGANDVEMLQWAGAGVVMGSAPQWVKDRGDVLTEPVWHDGCAAVLDALVERTRRI</sequence>
<dbReference type="PROSITE" id="PS01229">
    <property type="entry name" value="COF_2"/>
    <property type="match status" value="1"/>
</dbReference>
<dbReference type="SUPFAM" id="SSF56784">
    <property type="entry name" value="HAD-like"/>
    <property type="match status" value="1"/>
</dbReference>
<dbReference type="GO" id="GO:0005829">
    <property type="term" value="C:cytosol"/>
    <property type="evidence" value="ECO:0007669"/>
    <property type="project" value="TreeGrafter"/>
</dbReference>
<name>A0A3S4TA36_9ACTO</name>
<protein>
    <submittedName>
        <fullName evidence="2">Uncharacterized phosphatase YwpJ</fullName>
        <ecNumber evidence="2">3.1.3.-</ecNumber>
    </submittedName>
</protein>
<proteinExistence type="predicted"/>
<dbReference type="Gene3D" id="3.30.1240.10">
    <property type="match status" value="1"/>
</dbReference>
<dbReference type="RefSeq" id="WP_232009661.1">
    <property type="nucleotide sequence ID" value="NZ_LR134350.1"/>
</dbReference>
<dbReference type="GO" id="GO:0016791">
    <property type="term" value="F:phosphatase activity"/>
    <property type="evidence" value="ECO:0007669"/>
    <property type="project" value="TreeGrafter"/>
</dbReference>
<dbReference type="InterPro" id="IPR006379">
    <property type="entry name" value="HAD-SF_hydro_IIB"/>
</dbReference>
<dbReference type="PANTHER" id="PTHR10000:SF8">
    <property type="entry name" value="HAD SUPERFAMILY HYDROLASE-LIKE, TYPE 3"/>
    <property type="match status" value="1"/>
</dbReference>
<gene>
    <name evidence="2" type="primary">ywpJ</name>
    <name evidence="2" type="ORF">NCTC11636_01567</name>
</gene>
<evidence type="ECO:0000313" key="3">
    <source>
        <dbReference type="Proteomes" id="UP000266895"/>
    </source>
</evidence>
<evidence type="ECO:0000313" key="2">
    <source>
        <dbReference type="EMBL" id="VEG28488.1"/>
    </source>
</evidence>
<dbReference type="NCBIfam" id="TIGR01484">
    <property type="entry name" value="HAD-SF-IIB"/>
    <property type="match status" value="1"/>
</dbReference>
<dbReference type="InterPro" id="IPR023214">
    <property type="entry name" value="HAD_sf"/>
</dbReference>
<keyword evidence="3" id="KW-1185">Reference proteome</keyword>
<dbReference type="AlphaFoldDB" id="A0A3S4TA36"/>
<reference evidence="2 3" key="1">
    <citation type="submission" date="2018-12" db="EMBL/GenBank/DDBJ databases">
        <authorList>
            <consortium name="Pathogen Informatics"/>
        </authorList>
    </citation>
    <scope>NUCLEOTIDE SEQUENCE [LARGE SCALE GENOMIC DNA]</scope>
    <source>
        <strain evidence="2 3">NCTC11636</strain>
    </source>
</reference>
<feature type="region of interest" description="Disordered" evidence="1">
    <location>
        <begin position="1"/>
        <end position="30"/>
    </location>
</feature>
<dbReference type="EMBL" id="LR134350">
    <property type="protein sequence ID" value="VEG28488.1"/>
    <property type="molecule type" value="Genomic_DNA"/>
</dbReference>
<organism evidence="2 3">
    <name type="scientific">Actinomyces howellii</name>
    <dbReference type="NCBI Taxonomy" id="52771"/>
    <lineage>
        <taxon>Bacteria</taxon>
        <taxon>Bacillati</taxon>
        <taxon>Actinomycetota</taxon>
        <taxon>Actinomycetes</taxon>
        <taxon>Actinomycetales</taxon>
        <taxon>Actinomycetaceae</taxon>
        <taxon>Actinomyces</taxon>
    </lineage>
</organism>
<dbReference type="GO" id="GO:0000287">
    <property type="term" value="F:magnesium ion binding"/>
    <property type="evidence" value="ECO:0007669"/>
    <property type="project" value="TreeGrafter"/>
</dbReference>
<dbReference type="EC" id="3.1.3.-" evidence="2"/>
<evidence type="ECO:0000256" key="1">
    <source>
        <dbReference type="SAM" id="MobiDB-lite"/>
    </source>
</evidence>
<dbReference type="PANTHER" id="PTHR10000">
    <property type="entry name" value="PHOSPHOSERINE PHOSPHATASE"/>
    <property type="match status" value="1"/>
</dbReference>
<dbReference type="InterPro" id="IPR036412">
    <property type="entry name" value="HAD-like_sf"/>
</dbReference>
<accession>A0A3S4TA36</accession>
<feature type="compositionally biased region" description="Basic and acidic residues" evidence="1">
    <location>
        <begin position="1"/>
        <end position="15"/>
    </location>
</feature>
<dbReference type="Proteomes" id="UP000266895">
    <property type="component" value="Chromosome"/>
</dbReference>
<dbReference type="Gene3D" id="3.40.50.1000">
    <property type="entry name" value="HAD superfamily/HAD-like"/>
    <property type="match status" value="1"/>
</dbReference>
<dbReference type="Pfam" id="PF08282">
    <property type="entry name" value="Hydrolase_3"/>
    <property type="match status" value="2"/>
</dbReference>